<dbReference type="AlphaFoldDB" id="A0AAD4LEP2"/>
<feature type="chain" id="PRO_5041959292" evidence="2">
    <location>
        <begin position="22"/>
        <end position="158"/>
    </location>
</feature>
<feature type="compositionally biased region" description="Low complexity" evidence="1">
    <location>
        <begin position="62"/>
        <end position="101"/>
    </location>
</feature>
<dbReference type="Proteomes" id="UP001201163">
    <property type="component" value="Unassembled WGS sequence"/>
</dbReference>
<evidence type="ECO:0000256" key="1">
    <source>
        <dbReference type="SAM" id="MobiDB-lite"/>
    </source>
</evidence>
<feature type="signal peptide" evidence="2">
    <location>
        <begin position="1"/>
        <end position="21"/>
    </location>
</feature>
<protein>
    <submittedName>
        <fullName evidence="3">Uncharacterized protein</fullName>
    </submittedName>
</protein>
<comment type="caution">
    <text evidence="3">The sequence shown here is derived from an EMBL/GenBank/DDBJ whole genome shotgun (WGS) entry which is preliminary data.</text>
</comment>
<feature type="compositionally biased region" description="Gly residues" evidence="1">
    <location>
        <begin position="103"/>
        <end position="124"/>
    </location>
</feature>
<gene>
    <name evidence="3" type="ORF">EDB92DRAFT_1870259</name>
</gene>
<evidence type="ECO:0000313" key="4">
    <source>
        <dbReference type="Proteomes" id="UP001201163"/>
    </source>
</evidence>
<reference evidence="3" key="1">
    <citation type="submission" date="2022-01" db="EMBL/GenBank/DDBJ databases">
        <title>Comparative genomics reveals a dynamic genome evolution in the ectomycorrhizal milk-cap (Lactarius) mushrooms.</title>
        <authorList>
            <consortium name="DOE Joint Genome Institute"/>
            <person name="Lebreton A."/>
            <person name="Tang N."/>
            <person name="Kuo A."/>
            <person name="LaButti K."/>
            <person name="Drula E."/>
            <person name="Barry K."/>
            <person name="Clum A."/>
            <person name="Lipzen A."/>
            <person name="Mousain D."/>
            <person name="Ng V."/>
            <person name="Wang R."/>
            <person name="Wang X."/>
            <person name="Dai Y."/>
            <person name="Henrissat B."/>
            <person name="Grigoriev I.V."/>
            <person name="Guerin-Laguette A."/>
            <person name="Yu F."/>
            <person name="Martin F.M."/>
        </authorList>
    </citation>
    <scope>NUCLEOTIDE SEQUENCE</scope>
    <source>
        <strain evidence="3">QP</strain>
    </source>
</reference>
<dbReference type="EMBL" id="JAKELL010000040">
    <property type="protein sequence ID" value="KAH8988835.1"/>
    <property type="molecule type" value="Genomic_DNA"/>
</dbReference>
<name>A0AAD4LEP2_9AGAM</name>
<sequence length="158" mass="15705">MLSFLFYSIFLLPFTLMSALAQSNNASSPSPSIVVSTSLSVGISFGPNRQPVTVTTAIPITLTLSPTPTPSGNTTGNSTTSSNSTSSPPTSTAPLPTAPTSVYGGGDGPGGAPSPGQSGQGGVFGPPDGYVSGVTRLQRNAMVVSLFGVVIGSLLSLL</sequence>
<proteinExistence type="predicted"/>
<organism evidence="3 4">
    <name type="scientific">Lactarius akahatsu</name>
    <dbReference type="NCBI Taxonomy" id="416441"/>
    <lineage>
        <taxon>Eukaryota</taxon>
        <taxon>Fungi</taxon>
        <taxon>Dikarya</taxon>
        <taxon>Basidiomycota</taxon>
        <taxon>Agaricomycotina</taxon>
        <taxon>Agaricomycetes</taxon>
        <taxon>Russulales</taxon>
        <taxon>Russulaceae</taxon>
        <taxon>Lactarius</taxon>
    </lineage>
</organism>
<feature type="region of interest" description="Disordered" evidence="1">
    <location>
        <begin position="62"/>
        <end position="127"/>
    </location>
</feature>
<keyword evidence="4" id="KW-1185">Reference proteome</keyword>
<accession>A0AAD4LEP2</accession>
<evidence type="ECO:0000313" key="3">
    <source>
        <dbReference type="EMBL" id="KAH8988835.1"/>
    </source>
</evidence>
<keyword evidence="2" id="KW-0732">Signal</keyword>
<evidence type="ECO:0000256" key="2">
    <source>
        <dbReference type="SAM" id="SignalP"/>
    </source>
</evidence>